<dbReference type="GO" id="GO:0005737">
    <property type="term" value="C:cytoplasm"/>
    <property type="evidence" value="ECO:0007669"/>
    <property type="project" value="TreeGrafter"/>
</dbReference>
<evidence type="ECO:0000313" key="9">
    <source>
        <dbReference type="EMBL" id="OGY40170.1"/>
    </source>
</evidence>
<dbReference type="Proteomes" id="UP000178570">
    <property type="component" value="Unassembled WGS sequence"/>
</dbReference>
<gene>
    <name evidence="9" type="ORF">A2570_02690</name>
</gene>
<feature type="binding site" evidence="5">
    <location>
        <position position="26"/>
    </location>
    <ligand>
        <name>Mn(2+)</name>
        <dbReference type="ChEBI" id="CHEBI:29035"/>
    </ligand>
</feature>
<feature type="binding site" evidence="5">
    <location>
        <position position="81"/>
    </location>
    <ligand>
        <name>Mn(2+)</name>
        <dbReference type="ChEBI" id="CHEBI:29035"/>
    </ligand>
</feature>
<dbReference type="Gene3D" id="3.55.40.20">
    <property type="entry name" value="Iron/manganese superoxide dismutase, C-terminal domain"/>
    <property type="match status" value="1"/>
</dbReference>
<comment type="function">
    <text evidence="6">Destroys radicals which are normally produced within the cells and which are toxic to biological systems.</text>
</comment>
<dbReference type="GO" id="GO:0046872">
    <property type="term" value="F:metal ion binding"/>
    <property type="evidence" value="ECO:0007669"/>
    <property type="project" value="UniProtKB-KW"/>
</dbReference>
<dbReference type="PANTHER" id="PTHR43595">
    <property type="entry name" value="37S RIBOSOMAL PROTEIN S26, MITOCHONDRIAL"/>
    <property type="match status" value="1"/>
</dbReference>
<dbReference type="InterPro" id="IPR019831">
    <property type="entry name" value="Mn/Fe_SOD_N"/>
</dbReference>
<evidence type="ECO:0000256" key="1">
    <source>
        <dbReference type="ARBA" id="ARBA00008714"/>
    </source>
</evidence>
<dbReference type="PIRSF" id="PIRSF000349">
    <property type="entry name" value="SODismutase"/>
    <property type="match status" value="1"/>
</dbReference>
<dbReference type="FunFam" id="1.10.287.990:FF:000001">
    <property type="entry name" value="Superoxide dismutase"/>
    <property type="match status" value="1"/>
</dbReference>
<dbReference type="InterPro" id="IPR019832">
    <property type="entry name" value="Mn/Fe_SOD_C"/>
</dbReference>
<dbReference type="STRING" id="1797529.A2570_02690"/>
<dbReference type="InterPro" id="IPR036324">
    <property type="entry name" value="Mn/Fe_SOD_N_sf"/>
</dbReference>
<dbReference type="InterPro" id="IPR036314">
    <property type="entry name" value="SOD_C_sf"/>
</dbReference>
<dbReference type="InterPro" id="IPR019833">
    <property type="entry name" value="Mn/Fe_SOD_BS"/>
</dbReference>
<reference evidence="9 10" key="1">
    <citation type="journal article" date="2016" name="Nat. Commun.">
        <title>Thousands of microbial genomes shed light on interconnected biogeochemical processes in an aquifer system.</title>
        <authorList>
            <person name="Anantharaman K."/>
            <person name="Brown C.T."/>
            <person name="Hug L.A."/>
            <person name="Sharon I."/>
            <person name="Castelle C.J."/>
            <person name="Probst A.J."/>
            <person name="Thomas B.C."/>
            <person name="Singh A."/>
            <person name="Wilkins M.J."/>
            <person name="Karaoz U."/>
            <person name="Brodie E.L."/>
            <person name="Williams K.H."/>
            <person name="Hubbard S.S."/>
            <person name="Banfield J.F."/>
        </authorList>
    </citation>
    <scope>NUCLEOTIDE SEQUENCE [LARGE SCALE GENOMIC DNA]</scope>
</reference>
<name>A0A1G1XKN6_9BACT</name>
<dbReference type="Gene3D" id="1.10.287.990">
    <property type="entry name" value="Fe,Mn superoxide dismutase (SOD) domain"/>
    <property type="match status" value="1"/>
</dbReference>
<evidence type="ECO:0000256" key="2">
    <source>
        <dbReference type="ARBA" id="ARBA00012682"/>
    </source>
</evidence>
<evidence type="ECO:0000256" key="3">
    <source>
        <dbReference type="ARBA" id="ARBA00022723"/>
    </source>
</evidence>
<accession>A0A1G1XKN6</accession>
<evidence type="ECO:0000256" key="6">
    <source>
        <dbReference type="RuleBase" id="RU000414"/>
    </source>
</evidence>
<dbReference type="AlphaFoldDB" id="A0A1G1XKN6"/>
<dbReference type="EMBL" id="MHHY01000009">
    <property type="protein sequence ID" value="OGY40170.1"/>
    <property type="molecule type" value="Genomic_DNA"/>
</dbReference>
<evidence type="ECO:0000313" key="10">
    <source>
        <dbReference type="Proteomes" id="UP000178570"/>
    </source>
</evidence>
<comment type="catalytic activity">
    <reaction evidence="6">
        <text>2 superoxide + 2 H(+) = H2O2 + O2</text>
        <dbReference type="Rhea" id="RHEA:20696"/>
        <dbReference type="ChEBI" id="CHEBI:15378"/>
        <dbReference type="ChEBI" id="CHEBI:15379"/>
        <dbReference type="ChEBI" id="CHEBI:16240"/>
        <dbReference type="ChEBI" id="CHEBI:18421"/>
        <dbReference type="EC" id="1.15.1.1"/>
    </reaction>
</comment>
<comment type="similarity">
    <text evidence="1 6">Belongs to the iron/manganese superoxide dismutase family.</text>
</comment>
<dbReference type="Pfam" id="PF00081">
    <property type="entry name" value="Sod_Fe_N"/>
    <property type="match status" value="1"/>
</dbReference>
<dbReference type="PROSITE" id="PS00088">
    <property type="entry name" value="SOD_MN"/>
    <property type="match status" value="1"/>
</dbReference>
<keyword evidence="4 6" id="KW-0560">Oxidoreductase</keyword>
<dbReference type="SUPFAM" id="SSF46609">
    <property type="entry name" value="Fe,Mn superoxide dismutase (SOD), N-terminal domain"/>
    <property type="match status" value="1"/>
</dbReference>
<dbReference type="PRINTS" id="PR01703">
    <property type="entry name" value="MNSODISMTASE"/>
</dbReference>
<dbReference type="Pfam" id="PF02777">
    <property type="entry name" value="Sod_Fe_C"/>
    <property type="match status" value="1"/>
</dbReference>
<keyword evidence="3 5" id="KW-0479">Metal-binding</keyword>
<feature type="domain" description="Manganese/iron superoxide dismutase N-terminal" evidence="7">
    <location>
        <begin position="2"/>
        <end position="89"/>
    </location>
</feature>
<dbReference type="GO" id="GO:0004784">
    <property type="term" value="F:superoxide dismutase activity"/>
    <property type="evidence" value="ECO:0007669"/>
    <property type="project" value="UniProtKB-EC"/>
</dbReference>
<organism evidence="9 10">
    <name type="scientific">Candidatus Brennerbacteria bacterium RIFOXYD1_FULL_41_16</name>
    <dbReference type="NCBI Taxonomy" id="1797529"/>
    <lineage>
        <taxon>Bacteria</taxon>
        <taxon>Candidatus Brenneribacteriota</taxon>
    </lineage>
</organism>
<evidence type="ECO:0000259" key="7">
    <source>
        <dbReference type="Pfam" id="PF00081"/>
    </source>
</evidence>
<evidence type="ECO:0000256" key="4">
    <source>
        <dbReference type="ARBA" id="ARBA00023002"/>
    </source>
</evidence>
<sequence length="200" mass="23301">MFQLPKLNYSYDALEPYIDAKTMEIHYAKHHQAYVDKLNEAIAKHPELESKTLEELLKNLGSVPEDIRTAVRNHGGGHFNHSLFWQIMAPSDFALGKPNEPMGELKIAIEKEFFSFEKFKELFMKVAVTHFGSGWVWLSKDINNKLVIESLPNQDCPLSKGSKPILCLDLWEHAYYLKYQNRRAEYVEAWWNVVDWEGAR</sequence>
<evidence type="ECO:0000259" key="8">
    <source>
        <dbReference type="Pfam" id="PF02777"/>
    </source>
</evidence>
<dbReference type="PANTHER" id="PTHR43595:SF2">
    <property type="entry name" value="SMALL RIBOSOMAL SUBUNIT PROTEIN MS42"/>
    <property type="match status" value="1"/>
</dbReference>
<dbReference type="FunFam" id="3.55.40.20:FF:000004">
    <property type="entry name" value="Superoxide dismutase [Fe]"/>
    <property type="match status" value="1"/>
</dbReference>
<dbReference type="EC" id="1.15.1.1" evidence="2 6"/>
<proteinExistence type="inferred from homology"/>
<protein>
    <recommendedName>
        <fullName evidence="2 6">Superoxide dismutase</fullName>
        <ecNumber evidence="2 6">1.15.1.1</ecNumber>
    </recommendedName>
</protein>
<evidence type="ECO:0000256" key="5">
    <source>
        <dbReference type="PIRSR" id="PIRSR000349-1"/>
    </source>
</evidence>
<feature type="binding site" evidence="5">
    <location>
        <position position="169"/>
    </location>
    <ligand>
        <name>Mn(2+)</name>
        <dbReference type="ChEBI" id="CHEBI:29035"/>
    </ligand>
</feature>
<comment type="caution">
    <text evidence="9">The sequence shown here is derived from an EMBL/GenBank/DDBJ whole genome shotgun (WGS) entry which is preliminary data.</text>
</comment>
<feature type="binding site" evidence="5">
    <location>
        <position position="173"/>
    </location>
    <ligand>
        <name>Mn(2+)</name>
        <dbReference type="ChEBI" id="CHEBI:29035"/>
    </ligand>
</feature>
<dbReference type="SUPFAM" id="SSF54719">
    <property type="entry name" value="Fe,Mn superoxide dismutase (SOD), C-terminal domain"/>
    <property type="match status" value="1"/>
</dbReference>
<feature type="domain" description="Manganese/iron superoxide dismutase C-terminal" evidence="8">
    <location>
        <begin position="102"/>
        <end position="198"/>
    </location>
</feature>
<dbReference type="InterPro" id="IPR001189">
    <property type="entry name" value="Mn/Fe_SOD"/>
</dbReference>